<dbReference type="AlphaFoldDB" id="A0A371DAS1"/>
<protein>
    <recommendedName>
        <fullName evidence="4">Protein kinase domain-containing protein</fullName>
    </recommendedName>
</protein>
<sequence length="301" mass="33440">MTSTQGDTPQPPLARNCVTVIHVDGLAVDHDGRTVALDLQRHSPGEVRQKHHGDVPAGYVGPYFVPEMPKAASSLTTSASGHAVYNVRITRADPPAFYIPPLVIKVAQTDEAGRLLPKEAAMYEHIRKLQGVVAPRFYGYFHAKNRSSAWTRVSPRGSTLDTDEWDADEGSSFLDDEEEPAPAPEGPPACTRMDILLLEKVGEHLPHGEQMSAQDIFDLRDMYHDLSRMHVDHFDYHAANVTYAPLSPPGLPGKRSPYHKRVYGLRLIDFEGAQLTTRTPMHQRKLIQEHLPGLLSHIMAP</sequence>
<evidence type="ECO:0000256" key="1">
    <source>
        <dbReference type="SAM" id="MobiDB-lite"/>
    </source>
</evidence>
<reference evidence="2 3" key="1">
    <citation type="journal article" date="2018" name="Biotechnol. Biofuels">
        <title>Integrative visual omics of the white-rot fungus Polyporus brumalis exposes the biotechnological potential of its oxidative enzymes for delignifying raw plant biomass.</title>
        <authorList>
            <person name="Miyauchi S."/>
            <person name="Rancon A."/>
            <person name="Drula E."/>
            <person name="Hage H."/>
            <person name="Chaduli D."/>
            <person name="Favel A."/>
            <person name="Grisel S."/>
            <person name="Henrissat B."/>
            <person name="Herpoel-Gimbert I."/>
            <person name="Ruiz-Duenas F.J."/>
            <person name="Chevret D."/>
            <person name="Hainaut M."/>
            <person name="Lin J."/>
            <person name="Wang M."/>
            <person name="Pangilinan J."/>
            <person name="Lipzen A."/>
            <person name="Lesage-Meessen L."/>
            <person name="Navarro D."/>
            <person name="Riley R."/>
            <person name="Grigoriev I.V."/>
            <person name="Zhou S."/>
            <person name="Raouche S."/>
            <person name="Rosso M.N."/>
        </authorList>
    </citation>
    <scope>NUCLEOTIDE SEQUENCE [LARGE SCALE GENOMIC DNA]</scope>
    <source>
        <strain evidence="2 3">BRFM 1820</strain>
    </source>
</reference>
<dbReference type="OrthoDB" id="2745395at2759"/>
<evidence type="ECO:0000313" key="2">
    <source>
        <dbReference type="EMBL" id="RDX49592.1"/>
    </source>
</evidence>
<proteinExistence type="predicted"/>
<dbReference type="Proteomes" id="UP000256964">
    <property type="component" value="Unassembled WGS sequence"/>
</dbReference>
<feature type="region of interest" description="Disordered" evidence="1">
    <location>
        <begin position="152"/>
        <end position="188"/>
    </location>
</feature>
<feature type="compositionally biased region" description="Acidic residues" evidence="1">
    <location>
        <begin position="161"/>
        <end position="180"/>
    </location>
</feature>
<name>A0A371DAS1_9APHY</name>
<accession>A0A371DAS1</accession>
<evidence type="ECO:0008006" key="4">
    <source>
        <dbReference type="Google" id="ProtNLM"/>
    </source>
</evidence>
<dbReference type="EMBL" id="KZ857404">
    <property type="protein sequence ID" value="RDX49592.1"/>
    <property type="molecule type" value="Genomic_DNA"/>
</dbReference>
<keyword evidence="3" id="KW-1185">Reference proteome</keyword>
<evidence type="ECO:0000313" key="3">
    <source>
        <dbReference type="Proteomes" id="UP000256964"/>
    </source>
</evidence>
<gene>
    <name evidence="2" type="ORF">OH76DRAFT_1482965</name>
</gene>
<organism evidence="2 3">
    <name type="scientific">Lentinus brumalis</name>
    <dbReference type="NCBI Taxonomy" id="2498619"/>
    <lineage>
        <taxon>Eukaryota</taxon>
        <taxon>Fungi</taxon>
        <taxon>Dikarya</taxon>
        <taxon>Basidiomycota</taxon>
        <taxon>Agaricomycotina</taxon>
        <taxon>Agaricomycetes</taxon>
        <taxon>Polyporales</taxon>
        <taxon>Polyporaceae</taxon>
        <taxon>Lentinus</taxon>
    </lineage>
</organism>